<proteinExistence type="inferred from homology"/>
<evidence type="ECO:0000313" key="11">
    <source>
        <dbReference type="RefSeq" id="XP_022081484.1"/>
    </source>
</evidence>
<evidence type="ECO:0000313" key="10">
    <source>
        <dbReference type="Proteomes" id="UP000694845"/>
    </source>
</evidence>
<feature type="transmembrane region" description="Helical" evidence="8">
    <location>
        <begin position="363"/>
        <end position="383"/>
    </location>
</feature>
<feature type="transmembrane region" description="Helical" evidence="8">
    <location>
        <begin position="292"/>
        <end position="309"/>
    </location>
</feature>
<feature type="transmembrane region" description="Helical" evidence="8">
    <location>
        <begin position="173"/>
        <end position="197"/>
    </location>
</feature>
<keyword evidence="9" id="KW-0732">Signal</keyword>
<keyword evidence="6 8" id="KW-0472">Membrane</keyword>
<feature type="transmembrane region" description="Helical" evidence="8">
    <location>
        <begin position="390"/>
        <end position="413"/>
    </location>
</feature>
<feature type="transmembrane region" description="Helical" evidence="8">
    <location>
        <begin position="261"/>
        <end position="280"/>
    </location>
</feature>
<evidence type="ECO:0000256" key="2">
    <source>
        <dbReference type="ARBA" id="ARBA00010694"/>
    </source>
</evidence>
<dbReference type="GO" id="GO:0000139">
    <property type="term" value="C:Golgi membrane"/>
    <property type="evidence" value="ECO:0007669"/>
    <property type="project" value="TreeGrafter"/>
</dbReference>
<gene>
    <name evidence="11" type="primary">LOC110974266</name>
</gene>
<evidence type="ECO:0000256" key="8">
    <source>
        <dbReference type="SAM" id="Phobius"/>
    </source>
</evidence>
<protein>
    <recommendedName>
        <fullName evidence="7">Adenosine 3'-phospho 5'-phosphosulfate transporter 1</fullName>
    </recommendedName>
</protein>
<comment type="subcellular location">
    <subcellularLocation>
        <location evidence="1">Membrane</location>
        <topology evidence="1">Multi-pass membrane protein</topology>
    </subcellularLocation>
</comment>
<feature type="transmembrane region" description="Helical" evidence="8">
    <location>
        <begin position="56"/>
        <end position="78"/>
    </location>
</feature>
<reference evidence="11" key="1">
    <citation type="submission" date="2025-08" db="UniProtKB">
        <authorList>
            <consortium name="RefSeq"/>
        </authorList>
    </citation>
    <scope>IDENTIFICATION</scope>
</reference>
<feature type="chain" id="PRO_5034190723" description="Adenosine 3'-phospho 5'-phosphosulfate transporter 1" evidence="9">
    <location>
        <begin position="27"/>
        <end position="460"/>
    </location>
</feature>
<dbReference type="PANTHER" id="PTHR10778">
    <property type="entry name" value="SOLUTE CARRIER FAMILY 35 MEMBER B"/>
    <property type="match status" value="1"/>
</dbReference>
<keyword evidence="4 8" id="KW-0812">Transmembrane</keyword>
<feature type="transmembrane region" description="Helical" evidence="8">
    <location>
        <begin position="133"/>
        <end position="153"/>
    </location>
</feature>
<dbReference type="GO" id="GO:0005789">
    <property type="term" value="C:endoplasmic reticulum membrane"/>
    <property type="evidence" value="ECO:0007669"/>
    <property type="project" value="TreeGrafter"/>
</dbReference>
<dbReference type="KEGG" id="aplc:110974266"/>
<organism evidence="10 11">
    <name type="scientific">Acanthaster planci</name>
    <name type="common">Crown-of-thorns starfish</name>
    <dbReference type="NCBI Taxonomy" id="133434"/>
    <lineage>
        <taxon>Eukaryota</taxon>
        <taxon>Metazoa</taxon>
        <taxon>Echinodermata</taxon>
        <taxon>Eleutherozoa</taxon>
        <taxon>Asterozoa</taxon>
        <taxon>Asteroidea</taxon>
        <taxon>Valvatacea</taxon>
        <taxon>Valvatida</taxon>
        <taxon>Acanthasteridae</taxon>
        <taxon>Acanthaster</taxon>
    </lineage>
</organism>
<feature type="transmembrane region" description="Helical" evidence="8">
    <location>
        <begin position="330"/>
        <end position="351"/>
    </location>
</feature>
<name>A0A8B7XL03_ACAPL</name>
<keyword evidence="10" id="KW-1185">Reference proteome</keyword>
<dbReference type="InterPro" id="IPR013657">
    <property type="entry name" value="SCL35B1-4/HUT1"/>
</dbReference>
<dbReference type="PANTHER" id="PTHR10778:SF13">
    <property type="entry name" value="ADENOSINE 3'-PHOSPHO 5'-PHOSPHOSULFATE TRANSPORTER 1"/>
    <property type="match status" value="1"/>
</dbReference>
<evidence type="ECO:0000256" key="4">
    <source>
        <dbReference type="ARBA" id="ARBA00022692"/>
    </source>
</evidence>
<dbReference type="GeneID" id="110974266"/>
<comment type="similarity">
    <text evidence="2">Belongs to the nucleotide-sugar transporter family. SLC35B subfamily.</text>
</comment>
<evidence type="ECO:0000256" key="9">
    <source>
        <dbReference type="SAM" id="SignalP"/>
    </source>
</evidence>
<accession>A0A8B7XL03</accession>
<evidence type="ECO:0000256" key="3">
    <source>
        <dbReference type="ARBA" id="ARBA00022448"/>
    </source>
</evidence>
<keyword evidence="3" id="KW-0813">Transport</keyword>
<dbReference type="AlphaFoldDB" id="A0A8B7XL03"/>
<evidence type="ECO:0000256" key="6">
    <source>
        <dbReference type="ARBA" id="ARBA00023136"/>
    </source>
</evidence>
<sequence length="460" mass="50592">MAVHCGSAVMLVIVLVAAVWIHASHAALKNPAPIGPVGPAAGADAKAAQADWTDFWLVRLTLNILGYGSVCLPAWLIIRYVKRSGYLERGGENGHSCMFKTIRVCVAGNEEKASIEEGGIKGKVPEPPKHNRALVLVSCVVGLQGSYLTWGVLQERIMKHEYGKDESNPGEKFANSQFLVFMNRILAFTAAGLIILATRQPRHTAPLYRYSYCSLSNVMSSWCQYEALKFVSFPTQVLAKASKIIPVMLMGKVVSGKSFEYFEYVTAAMISAGVTMFLLSQGKEATGPTTETTFSGVIILIGYMMFDSFTSNWQAELYKQYNMSSMQMMFGVNLFSCVFTSWSLVSQGGFTYGMGFMLNYPTFMFHVLLLSLCSATGQLFIFYTISQFGAVVFVIIMTTRSGLAIFLSCLIYGHPVTVVGVLGVLIVFAALFLRVFLQQRKKAQKAREAKQTELSNGNKV</sequence>
<dbReference type="GO" id="GO:0046964">
    <property type="term" value="F:3'-phosphoadenosine 5'-phosphosulfate transmembrane transporter activity"/>
    <property type="evidence" value="ECO:0007669"/>
    <property type="project" value="TreeGrafter"/>
</dbReference>
<dbReference type="Proteomes" id="UP000694845">
    <property type="component" value="Unplaced"/>
</dbReference>
<feature type="signal peptide" evidence="9">
    <location>
        <begin position="1"/>
        <end position="26"/>
    </location>
</feature>
<feature type="transmembrane region" description="Helical" evidence="8">
    <location>
        <begin position="419"/>
        <end position="437"/>
    </location>
</feature>
<keyword evidence="5 8" id="KW-1133">Transmembrane helix</keyword>
<dbReference type="Pfam" id="PF08449">
    <property type="entry name" value="UAA"/>
    <property type="match status" value="1"/>
</dbReference>
<dbReference type="OrthoDB" id="10035043at2759"/>
<evidence type="ECO:0000256" key="7">
    <source>
        <dbReference type="ARBA" id="ARBA00039668"/>
    </source>
</evidence>
<evidence type="ECO:0000256" key="5">
    <source>
        <dbReference type="ARBA" id="ARBA00022989"/>
    </source>
</evidence>
<evidence type="ECO:0000256" key="1">
    <source>
        <dbReference type="ARBA" id="ARBA00004141"/>
    </source>
</evidence>
<dbReference type="RefSeq" id="XP_022081484.1">
    <property type="nucleotide sequence ID" value="XM_022225792.1"/>
</dbReference>